<dbReference type="OrthoDB" id="6351423at2759"/>
<name>A0A7M5UN31_9CNID</name>
<proteinExistence type="inferred from homology"/>
<comment type="similarity">
    <text evidence="2">Belongs to the MEI4L family.</text>
</comment>
<dbReference type="Proteomes" id="UP000594262">
    <property type="component" value="Unplaced"/>
</dbReference>
<organism evidence="3 4">
    <name type="scientific">Clytia hemisphaerica</name>
    <dbReference type="NCBI Taxonomy" id="252671"/>
    <lineage>
        <taxon>Eukaryota</taxon>
        <taxon>Metazoa</taxon>
        <taxon>Cnidaria</taxon>
        <taxon>Hydrozoa</taxon>
        <taxon>Hydroidolina</taxon>
        <taxon>Leptothecata</taxon>
        <taxon>Obeliida</taxon>
        <taxon>Clytiidae</taxon>
        <taxon>Clytia</taxon>
    </lineage>
</organism>
<dbReference type="GeneID" id="136801704"/>
<dbReference type="GO" id="GO:0000800">
    <property type="term" value="C:lateral element"/>
    <property type="evidence" value="ECO:0007669"/>
    <property type="project" value="TreeGrafter"/>
</dbReference>
<evidence type="ECO:0000256" key="1">
    <source>
        <dbReference type="ARBA" id="ARBA00023254"/>
    </source>
</evidence>
<dbReference type="GO" id="GO:0006310">
    <property type="term" value="P:DNA recombination"/>
    <property type="evidence" value="ECO:0007669"/>
    <property type="project" value="InterPro"/>
</dbReference>
<dbReference type="EnsemblMetazoa" id="CLYHEMT001824.1">
    <property type="protein sequence ID" value="CLYHEMP001824.1"/>
    <property type="gene ID" value="CLYHEMG001824"/>
</dbReference>
<dbReference type="Pfam" id="PF13971">
    <property type="entry name" value="Mei4"/>
    <property type="match status" value="1"/>
</dbReference>
<keyword evidence="1" id="KW-0469">Meiosis</keyword>
<reference evidence="3" key="1">
    <citation type="submission" date="2021-01" db="UniProtKB">
        <authorList>
            <consortium name="EnsemblMetazoa"/>
        </authorList>
    </citation>
    <scope>IDENTIFICATION</scope>
</reference>
<keyword evidence="4" id="KW-1185">Reference proteome</keyword>
<dbReference type="PANTHER" id="PTHR28575">
    <property type="entry name" value="MEIOSIS-SPECIFIC PROTEIN MEI4"/>
    <property type="match status" value="1"/>
</dbReference>
<dbReference type="InterPro" id="IPR025888">
    <property type="entry name" value="MEI4"/>
</dbReference>
<dbReference type="RefSeq" id="XP_066914458.1">
    <property type="nucleotide sequence ID" value="XM_067058357.1"/>
</dbReference>
<dbReference type="PANTHER" id="PTHR28575:SF1">
    <property type="entry name" value="MEIOSIS-SPECIFIC PROTEIN MEI4"/>
    <property type="match status" value="1"/>
</dbReference>
<evidence type="ECO:0000256" key="2">
    <source>
        <dbReference type="ARBA" id="ARBA00093453"/>
    </source>
</evidence>
<sequence>MDSSTTKPSMEEENETQRKAFAETLKVALAMSIIRSKPEGVTSKEYAQQLAIRLKETDSSWKTKYKDMETVLKKAQQEIVMLRLKVSSKSDDQRLTVEQMQSDTESSTKNSVVEFKTHGDFLRTVLSIGNWYDRLQDDASCLTTIKSSFKYVLTDLEAALKEVALNEHEISLVENSSKYLSGMMKVKDFCQDKNIKEICNSIIRTMVTKIMNAHPVQGKRLNSALSASLLLFCQSSPMICENVVAILVRVIAGFTNLLKDLSSFTNLNVSKYQNICYICNILHDVIVKAASHINASLFDQYAVMLDKNLFGVSNQFSMYTHMVWKLSSMMSMATLV</sequence>
<dbReference type="GO" id="GO:0048477">
    <property type="term" value="P:oogenesis"/>
    <property type="evidence" value="ECO:0007669"/>
    <property type="project" value="TreeGrafter"/>
</dbReference>
<dbReference type="AlphaFoldDB" id="A0A7M5UN31"/>
<dbReference type="GO" id="GO:0042138">
    <property type="term" value="P:meiotic DNA double-strand break formation"/>
    <property type="evidence" value="ECO:0007669"/>
    <property type="project" value="InterPro"/>
</dbReference>
<evidence type="ECO:0000313" key="4">
    <source>
        <dbReference type="Proteomes" id="UP000594262"/>
    </source>
</evidence>
<dbReference type="GO" id="GO:0007283">
    <property type="term" value="P:spermatogenesis"/>
    <property type="evidence" value="ECO:0007669"/>
    <property type="project" value="TreeGrafter"/>
</dbReference>
<accession>A0A7M5UN31</accession>
<dbReference type="GO" id="GO:0007129">
    <property type="term" value="P:homologous chromosome pairing at meiosis"/>
    <property type="evidence" value="ECO:0007669"/>
    <property type="project" value="TreeGrafter"/>
</dbReference>
<evidence type="ECO:0000313" key="3">
    <source>
        <dbReference type="EnsemblMetazoa" id="CLYHEMP001824.1"/>
    </source>
</evidence>
<protein>
    <submittedName>
        <fullName evidence="3">Uncharacterized protein</fullName>
    </submittedName>
</protein>